<feature type="compositionally biased region" description="Polar residues" evidence="4">
    <location>
        <begin position="334"/>
        <end position="371"/>
    </location>
</feature>
<feature type="compositionally biased region" description="Pro residues" evidence="4">
    <location>
        <begin position="56"/>
        <end position="69"/>
    </location>
</feature>
<feature type="compositionally biased region" description="Low complexity" evidence="4">
    <location>
        <begin position="267"/>
        <end position="311"/>
    </location>
</feature>
<evidence type="ECO:0000313" key="6">
    <source>
        <dbReference type="Proteomes" id="UP001610334"/>
    </source>
</evidence>
<feature type="repeat" description="TPR" evidence="3">
    <location>
        <begin position="76"/>
        <end position="109"/>
    </location>
</feature>
<dbReference type="PANTHER" id="PTHR45831:SF2">
    <property type="entry name" value="LD24721P"/>
    <property type="match status" value="1"/>
</dbReference>
<dbReference type="SUPFAM" id="SSF48452">
    <property type="entry name" value="TPR-like"/>
    <property type="match status" value="1"/>
</dbReference>
<keyword evidence="1" id="KW-0677">Repeat</keyword>
<name>A0ABR4HB65_9EURO</name>
<gene>
    <name evidence="5" type="ORF">BJX63DRAFT_241868</name>
</gene>
<evidence type="ECO:0000313" key="5">
    <source>
        <dbReference type="EMBL" id="KAL2812474.1"/>
    </source>
</evidence>
<dbReference type="InterPro" id="IPR011990">
    <property type="entry name" value="TPR-like_helical_dom_sf"/>
</dbReference>
<dbReference type="InterPro" id="IPR019734">
    <property type="entry name" value="TPR_rpt"/>
</dbReference>
<keyword evidence="6" id="KW-1185">Reference proteome</keyword>
<organism evidence="5 6">
    <name type="scientific">Aspergillus granulosus</name>
    <dbReference type="NCBI Taxonomy" id="176169"/>
    <lineage>
        <taxon>Eukaryota</taxon>
        <taxon>Fungi</taxon>
        <taxon>Dikarya</taxon>
        <taxon>Ascomycota</taxon>
        <taxon>Pezizomycotina</taxon>
        <taxon>Eurotiomycetes</taxon>
        <taxon>Eurotiomycetidae</taxon>
        <taxon>Eurotiales</taxon>
        <taxon>Aspergillaceae</taxon>
        <taxon>Aspergillus</taxon>
        <taxon>Aspergillus subgen. Nidulantes</taxon>
    </lineage>
</organism>
<dbReference type="PANTHER" id="PTHR45831">
    <property type="entry name" value="LD24721P"/>
    <property type="match status" value="1"/>
</dbReference>
<protein>
    <submittedName>
        <fullName evidence="5">Uncharacterized protein</fullName>
    </submittedName>
</protein>
<dbReference type="Proteomes" id="UP001610334">
    <property type="component" value="Unassembled WGS sequence"/>
</dbReference>
<evidence type="ECO:0000256" key="3">
    <source>
        <dbReference type="PROSITE-ProRule" id="PRU00339"/>
    </source>
</evidence>
<feature type="region of interest" description="Disordered" evidence="4">
    <location>
        <begin position="41"/>
        <end position="87"/>
    </location>
</feature>
<comment type="caution">
    <text evidence="5">The sequence shown here is derived from an EMBL/GenBank/DDBJ whole genome shotgun (WGS) entry which is preliminary data.</text>
</comment>
<reference evidence="5 6" key="1">
    <citation type="submission" date="2024-07" db="EMBL/GenBank/DDBJ databases">
        <title>Section-level genome sequencing and comparative genomics of Aspergillus sections Usti and Cavernicolus.</title>
        <authorList>
            <consortium name="Lawrence Berkeley National Laboratory"/>
            <person name="Nybo J.L."/>
            <person name="Vesth T.C."/>
            <person name="Theobald S."/>
            <person name="Frisvad J.C."/>
            <person name="Larsen T.O."/>
            <person name="Kjaerboelling I."/>
            <person name="Rothschild-Mancinelli K."/>
            <person name="Lyhne E.K."/>
            <person name="Kogle M.E."/>
            <person name="Barry K."/>
            <person name="Clum A."/>
            <person name="Na H."/>
            <person name="Ledsgaard L."/>
            <person name="Lin J."/>
            <person name="Lipzen A."/>
            <person name="Kuo A."/>
            <person name="Riley R."/>
            <person name="Mondo S."/>
            <person name="Labutti K."/>
            <person name="Haridas S."/>
            <person name="Pangalinan J."/>
            <person name="Salamov A.A."/>
            <person name="Simmons B.A."/>
            <person name="Magnuson J.K."/>
            <person name="Chen J."/>
            <person name="Drula E."/>
            <person name="Henrissat B."/>
            <person name="Wiebenga A."/>
            <person name="Lubbers R.J."/>
            <person name="Gomes A.C."/>
            <person name="Makela M.R."/>
            <person name="Stajich J."/>
            <person name="Grigoriev I.V."/>
            <person name="Mortensen U.H."/>
            <person name="De Vries R.P."/>
            <person name="Baker S.E."/>
            <person name="Andersen M.R."/>
        </authorList>
    </citation>
    <scope>NUCLEOTIDE SEQUENCE [LARGE SCALE GENOMIC DNA]</scope>
    <source>
        <strain evidence="5 6">CBS 588.65</strain>
    </source>
</reference>
<dbReference type="Gene3D" id="1.25.40.10">
    <property type="entry name" value="Tetratricopeptide repeat domain"/>
    <property type="match status" value="1"/>
</dbReference>
<feature type="compositionally biased region" description="Low complexity" evidence="4">
    <location>
        <begin position="209"/>
        <end position="231"/>
    </location>
</feature>
<feature type="region of interest" description="Disordered" evidence="4">
    <location>
        <begin position="199"/>
        <end position="392"/>
    </location>
</feature>
<accession>A0ABR4HB65</accession>
<dbReference type="EMBL" id="JBFXLT010000047">
    <property type="protein sequence ID" value="KAL2812474.1"/>
    <property type="molecule type" value="Genomic_DNA"/>
</dbReference>
<evidence type="ECO:0000256" key="4">
    <source>
        <dbReference type="SAM" id="MobiDB-lite"/>
    </source>
</evidence>
<dbReference type="InterPro" id="IPR047150">
    <property type="entry name" value="SGT"/>
</dbReference>
<proteinExistence type="predicted"/>
<dbReference type="PROSITE" id="PS50005">
    <property type="entry name" value="TPR"/>
    <property type="match status" value="1"/>
</dbReference>
<evidence type="ECO:0000256" key="2">
    <source>
        <dbReference type="ARBA" id="ARBA00022803"/>
    </source>
</evidence>
<keyword evidence="2 3" id="KW-0802">TPR repeat</keyword>
<evidence type="ECO:0000256" key="1">
    <source>
        <dbReference type="ARBA" id="ARBA00022737"/>
    </source>
</evidence>
<sequence>MLLQRRAISYLSTRSQRKRYNTMSHPSHTCYTSSEAFLTTSNRQPLASRHSYTPSSAPPVPNPPIPTPASNPQQAGEPFRSHGNQLASSSDYNGAVVMYNSALQLAPHDTELLLSRSLAHMMSTPPRLDLALKDADDAIQLNPASAQGWLQKGEVLVQLGNLADAVDVLENAVGCASPGERLGAQRALAGVRQQVQAQAGGPLMRQTEQVQVQVQQPQIQQPSPQSPSRFSVPPPPTITTSPPPVTTTPYTAPGAYSPPPSANMSATLFPTRTPSTTTASTMGTSTSSGLGQGLSPPLGQPRAATPSALANSPPPPAPATIQPPVNATEDPSRRSSMLPSSTANRNADTSRNATETVNRSSTTASSSNIIPQSLFEDLNPPEGPPPAYTENLRDPVVLNRKLNELEQMIKVKNKGSLLVQPYTLPGQIDAVRLLYNAMTANELTARETGTVVPVHPNLGKQAFQCDTVDILKQSSDAESQQT</sequence>
<feature type="compositionally biased region" description="Pro residues" evidence="4">
    <location>
        <begin position="232"/>
        <end position="246"/>
    </location>
</feature>